<feature type="transmembrane region" description="Helical" evidence="8">
    <location>
        <begin position="132"/>
        <end position="150"/>
    </location>
</feature>
<dbReference type="EMBL" id="LR590481">
    <property type="protein sequence ID" value="VTQ92048.1"/>
    <property type="molecule type" value="Genomic_DNA"/>
</dbReference>
<dbReference type="GO" id="GO:0005886">
    <property type="term" value="C:plasma membrane"/>
    <property type="evidence" value="ECO:0007669"/>
    <property type="project" value="UniProtKB-SubCell"/>
</dbReference>
<feature type="transmembrane region" description="Helical" evidence="8">
    <location>
        <begin position="198"/>
        <end position="216"/>
    </location>
</feature>
<evidence type="ECO:0000256" key="7">
    <source>
        <dbReference type="ARBA" id="ARBA00023136"/>
    </source>
</evidence>
<keyword evidence="6 8" id="KW-1133">Transmembrane helix</keyword>
<comment type="similarity">
    <text evidence="2 8">Belongs to the 4-toluene sulfonate uptake permease (TSUP) (TC 2.A.102) family.</text>
</comment>
<dbReference type="InterPro" id="IPR002781">
    <property type="entry name" value="TM_pro_TauE-like"/>
</dbReference>
<feature type="transmembrane region" description="Helical" evidence="8">
    <location>
        <begin position="71"/>
        <end position="94"/>
    </location>
</feature>
<keyword evidence="4 8" id="KW-1003">Cell membrane</keyword>
<evidence type="ECO:0000256" key="3">
    <source>
        <dbReference type="ARBA" id="ARBA00022448"/>
    </source>
</evidence>
<accession>A0A4U9RKW2</accession>
<keyword evidence="10" id="KW-1185">Reference proteome</keyword>
<keyword evidence="5 8" id="KW-0812">Transmembrane</keyword>
<dbReference type="AlphaFoldDB" id="A0A4U9RKW2"/>
<dbReference type="InterPro" id="IPR052017">
    <property type="entry name" value="TSUP"/>
</dbReference>
<feature type="transmembrane region" description="Helical" evidence="8">
    <location>
        <begin position="100"/>
        <end position="120"/>
    </location>
</feature>
<evidence type="ECO:0000256" key="2">
    <source>
        <dbReference type="ARBA" id="ARBA00009142"/>
    </source>
</evidence>
<reference evidence="9 10" key="1">
    <citation type="submission" date="2019-05" db="EMBL/GenBank/DDBJ databases">
        <authorList>
            <consortium name="Pathogen Informatics"/>
        </authorList>
    </citation>
    <scope>NUCLEOTIDE SEQUENCE [LARGE SCALE GENOMIC DNA]</scope>
    <source>
        <strain evidence="9 10">NCTC503</strain>
    </source>
</reference>
<feature type="transmembrane region" description="Helical" evidence="8">
    <location>
        <begin position="228"/>
        <end position="249"/>
    </location>
</feature>
<dbReference type="OrthoDB" id="554695at2"/>
<sequence>MFKLIFLCVAGFLAAFVDAIAGGGGLISVPAFLMAGIPPHLTLGTNKFCATSGSLTSSIKFAKSKKVNFNLIKYLIPFTFLGSVLGVVVVGFIPSDFLQGIVFIMILFIGVYTIFSKTLGMEDKEITLSKKHILYGIIFAFSLGFYDGFFGPGTGSFLIFGFIKIFGHDFTKATGNAKFLNFISNVSALLMFAIKGQIIYSYAIPIAIFMILGAKIGTKLAIDNGARFIKPIFIVMSLAVGIKILFPYINKLF</sequence>
<evidence type="ECO:0000256" key="6">
    <source>
        <dbReference type="ARBA" id="ARBA00022989"/>
    </source>
</evidence>
<dbReference type="KEGG" id="hhw:NCTC503_01896"/>
<proteinExistence type="inferred from homology"/>
<evidence type="ECO:0000256" key="4">
    <source>
        <dbReference type="ARBA" id="ARBA00022475"/>
    </source>
</evidence>
<evidence type="ECO:0000256" key="5">
    <source>
        <dbReference type="ARBA" id="ARBA00022692"/>
    </source>
</evidence>
<dbReference type="PANTHER" id="PTHR30269:SF0">
    <property type="entry name" value="MEMBRANE TRANSPORTER PROTEIN YFCA-RELATED"/>
    <property type="match status" value="1"/>
</dbReference>
<feature type="transmembrane region" description="Helical" evidence="8">
    <location>
        <begin position="29"/>
        <end position="50"/>
    </location>
</feature>
<organism evidence="9 10">
    <name type="scientific">Hathewaya histolytica</name>
    <name type="common">Clostridium histolyticum</name>
    <dbReference type="NCBI Taxonomy" id="1498"/>
    <lineage>
        <taxon>Bacteria</taxon>
        <taxon>Bacillati</taxon>
        <taxon>Bacillota</taxon>
        <taxon>Clostridia</taxon>
        <taxon>Eubacteriales</taxon>
        <taxon>Clostridiaceae</taxon>
        <taxon>Hathewaya</taxon>
    </lineage>
</organism>
<dbReference type="PANTHER" id="PTHR30269">
    <property type="entry name" value="TRANSMEMBRANE PROTEIN YFCA"/>
    <property type="match status" value="1"/>
</dbReference>
<comment type="subcellular location">
    <subcellularLocation>
        <location evidence="1 8">Cell membrane</location>
        <topology evidence="1 8">Multi-pass membrane protein</topology>
    </subcellularLocation>
</comment>
<keyword evidence="3" id="KW-0813">Transport</keyword>
<evidence type="ECO:0000256" key="1">
    <source>
        <dbReference type="ARBA" id="ARBA00004651"/>
    </source>
</evidence>
<keyword evidence="7 8" id="KW-0472">Membrane</keyword>
<evidence type="ECO:0000313" key="10">
    <source>
        <dbReference type="Proteomes" id="UP000308489"/>
    </source>
</evidence>
<gene>
    <name evidence="9" type="primary">yfcA</name>
    <name evidence="9" type="ORF">NCTC503_01896</name>
</gene>
<evidence type="ECO:0000256" key="8">
    <source>
        <dbReference type="RuleBase" id="RU363041"/>
    </source>
</evidence>
<name>A0A4U9RKW2_HATHI</name>
<evidence type="ECO:0000313" key="9">
    <source>
        <dbReference type="EMBL" id="VTQ92048.1"/>
    </source>
</evidence>
<protein>
    <recommendedName>
        <fullName evidence="8">Probable membrane transporter protein</fullName>
    </recommendedName>
</protein>
<dbReference type="Proteomes" id="UP000308489">
    <property type="component" value="Chromosome 1"/>
</dbReference>
<dbReference type="RefSeq" id="WP_138210489.1">
    <property type="nucleotide sequence ID" value="NZ_CBCRUQ010000003.1"/>
</dbReference>
<dbReference type="Pfam" id="PF01925">
    <property type="entry name" value="TauE"/>
    <property type="match status" value="1"/>
</dbReference>